<dbReference type="RefSeq" id="WP_092573379.1">
    <property type="nucleotide sequence ID" value="NZ_FMAF01000003.1"/>
</dbReference>
<accession>A0A1C3US29</accession>
<sequence>MIRASQKLAALRDAMLNHALIGGSISAFITADICELLDQVAAECEEMEKRLTGDLSVNVGAEGGNIISFIARALARRNHQPGGSQ</sequence>
<dbReference type="Proteomes" id="UP000199205">
    <property type="component" value="Unassembled WGS sequence"/>
</dbReference>
<dbReference type="EMBL" id="FMAF01000003">
    <property type="protein sequence ID" value="SCB18310.1"/>
    <property type="molecule type" value="Genomic_DNA"/>
</dbReference>
<proteinExistence type="predicted"/>
<evidence type="ECO:0000313" key="2">
    <source>
        <dbReference type="Proteomes" id="UP000199205"/>
    </source>
</evidence>
<evidence type="ECO:0000313" key="1">
    <source>
        <dbReference type="EMBL" id="SCB18310.1"/>
    </source>
</evidence>
<dbReference type="AlphaFoldDB" id="A0A1C3US29"/>
<organism evidence="1 2">
    <name type="scientific">Rhizobium lusitanum</name>
    <dbReference type="NCBI Taxonomy" id="293958"/>
    <lineage>
        <taxon>Bacteria</taxon>
        <taxon>Pseudomonadati</taxon>
        <taxon>Pseudomonadota</taxon>
        <taxon>Alphaproteobacteria</taxon>
        <taxon>Hyphomicrobiales</taxon>
        <taxon>Rhizobiaceae</taxon>
        <taxon>Rhizobium/Agrobacterium group</taxon>
        <taxon>Rhizobium</taxon>
    </lineage>
</organism>
<reference evidence="1 2" key="1">
    <citation type="submission" date="2016-08" db="EMBL/GenBank/DDBJ databases">
        <authorList>
            <person name="Seilhamer J.J."/>
        </authorList>
    </citation>
    <scope>NUCLEOTIDE SEQUENCE [LARGE SCALE GENOMIC DNA]</scope>
    <source>
        <strain evidence="1 2">P1-7</strain>
    </source>
</reference>
<gene>
    <name evidence="1" type="ORF">GA0061101_103246</name>
</gene>
<name>A0A1C3US29_9HYPH</name>
<protein>
    <submittedName>
        <fullName evidence="1">Uncharacterized protein</fullName>
    </submittedName>
</protein>